<protein>
    <submittedName>
        <fullName evidence="2">Amidohydrolase family protein</fullName>
    </submittedName>
</protein>
<accession>A0ABT7UCI4</accession>
<comment type="caution">
    <text evidence="2">The sequence shown here is derived from an EMBL/GenBank/DDBJ whole genome shotgun (WGS) entry which is preliminary data.</text>
</comment>
<dbReference type="PANTHER" id="PTHR43135">
    <property type="entry name" value="ALPHA-D-RIBOSE 1-METHYLPHOSPHONATE 5-TRIPHOSPHATE DIPHOSPHATASE"/>
    <property type="match status" value="1"/>
</dbReference>
<dbReference type="InterPro" id="IPR057744">
    <property type="entry name" value="OTAase-like"/>
</dbReference>
<dbReference type="Proteomes" id="UP001529340">
    <property type="component" value="Unassembled WGS sequence"/>
</dbReference>
<dbReference type="Gene3D" id="2.30.40.10">
    <property type="entry name" value="Urease, subunit C, domain 1"/>
    <property type="match status" value="1"/>
</dbReference>
<dbReference type="InterPro" id="IPR006680">
    <property type="entry name" value="Amidohydro-rel"/>
</dbReference>
<evidence type="ECO:0000313" key="2">
    <source>
        <dbReference type="EMBL" id="MDM8157331.1"/>
    </source>
</evidence>
<feature type="domain" description="Amidohydrolase-related" evidence="1">
    <location>
        <begin position="53"/>
        <end position="379"/>
    </location>
</feature>
<evidence type="ECO:0000313" key="3">
    <source>
        <dbReference type="Proteomes" id="UP001529340"/>
    </source>
</evidence>
<dbReference type="InterPro" id="IPR032466">
    <property type="entry name" value="Metal_Hydrolase"/>
</dbReference>
<dbReference type="CDD" id="cd01299">
    <property type="entry name" value="Met_dep_hydrolase_A"/>
    <property type="match status" value="1"/>
</dbReference>
<dbReference type="SUPFAM" id="SSF51556">
    <property type="entry name" value="Metallo-dependent hydrolases"/>
    <property type="match status" value="1"/>
</dbReference>
<dbReference type="EMBL" id="JAUDCG010000025">
    <property type="protein sequence ID" value="MDM8157331.1"/>
    <property type="molecule type" value="Genomic_DNA"/>
</dbReference>
<dbReference type="RefSeq" id="WP_289607791.1">
    <property type="nucleotide sequence ID" value="NZ_JAUDCG010000025.1"/>
</dbReference>
<reference evidence="2 3" key="3">
    <citation type="submission" date="2023-06" db="EMBL/GenBank/DDBJ databases">
        <authorList>
            <person name="Zeman M."/>
            <person name="Kubasova T."/>
            <person name="Jahodarova E."/>
            <person name="Nykrynova M."/>
            <person name="Rychlik I."/>
        </authorList>
    </citation>
    <scope>NUCLEOTIDE SEQUENCE [LARGE SCALE GENOMIC DNA]</scope>
    <source>
        <strain evidence="2 3">ET39</strain>
    </source>
</reference>
<sequence length="388" mass="42379">MEHIITSHICFDGHRLCHDRYFHIRDGIIIGVGKTSDPMPADIPVTDFGNHLITPGLIDAHVHICLDPYAPKKDVGSLVDVILTAQKNLHTLLDHGITCIRDVGAPQGILPALQNAQRRGMIQGPDIVHCGQAICACGGHGWQMSKEANGVDDIIRHVRENIKEGVDQIKLMVTGGINTKGDELAPLELTEEEIRAAVSEAHRRGRKVAVHTHGHSGIRAAIEAGVDSIEHGLLMDAKLAAMAKDKGCRLVPTLSAPYFAVVSGLKQEPDSESLKKSQEVMEIHRKNVAYAHQIGVSMVYGTDSGTPYNGFDTVLEEFVLLHEIGIDTLSIFQMATCQAAELLEVDATQGSLEVGKQATFLVFDQDPFQEIHQIRSLSHIILKGRKIR</sequence>
<name>A0ABT7UCI4_9FIRM</name>
<dbReference type="InterPro" id="IPR011059">
    <property type="entry name" value="Metal-dep_hydrolase_composite"/>
</dbReference>
<reference evidence="2 3" key="1">
    <citation type="submission" date="2023-06" db="EMBL/GenBank/DDBJ databases">
        <title>Identification and characterization of horizontal gene transfer across gut microbiota members of farm animals based on homology search.</title>
        <authorList>
            <person name="Schwarzerova J."/>
            <person name="Nykrynova M."/>
            <person name="Jureckova K."/>
            <person name="Cejkova D."/>
            <person name="Rychlik I."/>
        </authorList>
    </citation>
    <scope>NUCLEOTIDE SEQUENCE [LARGE SCALE GENOMIC DNA]</scope>
    <source>
        <strain evidence="2 3">ET39</strain>
    </source>
</reference>
<reference evidence="3" key="2">
    <citation type="submission" date="2023-06" db="EMBL/GenBank/DDBJ databases">
        <title>Identification and characterization of horizontal gene transfer across gut microbiota members of farm animals based on homology search.</title>
        <authorList>
            <person name="Zeman M."/>
            <person name="Kubasova T."/>
            <person name="Jahodarova E."/>
            <person name="Nykrynova M."/>
            <person name="Rychlik I."/>
        </authorList>
    </citation>
    <scope>NUCLEOTIDE SEQUENCE [LARGE SCALE GENOMIC DNA]</scope>
    <source>
        <strain evidence="3">ET39</strain>
    </source>
</reference>
<gene>
    <name evidence="2" type="ORF">QUV96_06745</name>
</gene>
<dbReference type="SUPFAM" id="SSF51338">
    <property type="entry name" value="Composite domain of metallo-dependent hydrolases"/>
    <property type="match status" value="1"/>
</dbReference>
<keyword evidence="3" id="KW-1185">Reference proteome</keyword>
<dbReference type="PANTHER" id="PTHR43135:SF3">
    <property type="entry name" value="ALPHA-D-RIBOSE 1-METHYLPHOSPHONATE 5-TRIPHOSPHATE DIPHOSPHATASE"/>
    <property type="match status" value="1"/>
</dbReference>
<dbReference type="Gene3D" id="3.20.20.140">
    <property type="entry name" value="Metal-dependent hydrolases"/>
    <property type="match status" value="1"/>
</dbReference>
<evidence type="ECO:0000259" key="1">
    <source>
        <dbReference type="Pfam" id="PF01979"/>
    </source>
</evidence>
<organism evidence="2 3">
    <name type="scientific">Amedibacillus dolichus</name>
    <dbReference type="NCBI Taxonomy" id="31971"/>
    <lineage>
        <taxon>Bacteria</taxon>
        <taxon>Bacillati</taxon>
        <taxon>Bacillota</taxon>
        <taxon>Erysipelotrichia</taxon>
        <taxon>Erysipelotrichales</taxon>
        <taxon>Erysipelotrichaceae</taxon>
        <taxon>Amedibacillus</taxon>
    </lineage>
</organism>
<dbReference type="InterPro" id="IPR051781">
    <property type="entry name" value="Metallo-dep_Hydrolase"/>
</dbReference>
<proteinExistence type="predicted"/>
<dbReference type="Pfam" id="PF01979">
    <property type="entry name" value="Amidohydro_1"/>
    <property type="match status" value="1"/>
</dbReference>